<feature type="non-terminal residue" evidence="2">
    <location>
        <position position="1"/>
    </location>
</feature>
<dbReference type="AlphaFoldDB" id="K2MKD9"/>
<feature type="transmembrane region" description="Helical" evidence="1">
    <location>
        <begin position="123"/>
        <end position="146"/>
    </location>
</feature>
<evidence type="ECO:0000256" key="1">
    <source>
        <dbReference type="SAM" id="Phobius"/>
    </source>
</evidence>
<sequence>TVAQHHDTPGGRAAASTLINPVSAAVAELLTTSLSTPPGVTGLSVRGCDVDAKGGLSAVYAVTRFKGGSELTNTQINNLVRTADASCLRSFYWKNGGRVTESIFVSDATLNARRETCDLGCQYAVGVAVPILCCAVICVPVFISLVSARRASLRLVPPPPPPPPCAQVCCSRHAATLTSSYRPSGAAAPSESGGVPNVSSIAPEFVPVTEGLEGYPAGISTAGGEN</sequence>
<evidence type="ECO:0000313" key="3">
    <source>
        <dbReference type="Proteomes" id="UP000007350"/>
    </source>
</evidence>
<dbReference type="Proteomes" id="UP000007350">
    <property type="component" value="Unassembled WGS sequence"/>
</dbReference>
<evidence type="ECO:0000313" key="2">
    <source>
        <dbReference type="EMBL" id="EKF27605.1"/>
    </source>
</evidence>
<keyword evidence="3" id="KW-1185">Reference proteome</keyword>
<protein>
    <submittedName>
        <fullName evidence="2">Uncharacterized protein</fullName>
    </submittedName>
</protein>
<accession>K2MKD9</accession>
<dbReference type="OrthoDB" id="252924at2759"/>
<comment type="caution">
    <text evidence="2">The sequence shown here is derived from an EMBL/GenBank/DDBJ whole genome shotgun (WGS) entry which is preliminary data.</text>
</comment>
<reference evidence="2 3" key="1">
    <citation type="journal article" date="2012" name="BMC Genomics">
        <title>Comparative genomic analysis of human infective Trypanosoma cruzi lineages with the bat-restricted subspecies T. cruzi marinkellei.</title>
        <authorList>
            <person name="Franzen O."/>
            <person name="Talavera-Lopez C."/>
            <person name="Ochaya S."/>
            <person name="Butler C.E."/>
            <person name="Messenger L.A."/>
            <person name="Lewis M.D."/>
            <person name="Llewellyn M.S."/>
            <person name="Marinkelle C.J."/>
            <person name="Tyler K.M."/>
            <person name="Miles M.A."/>
            <person name="Andersson B."/>
        </authorList>
    </citation>
    <scope>NUCLEOTIDE SEQUENCE [LARGE SCALE GENOMIC DNA]</scope>
    <source>
        <strain evidence="2 3">B7</strain>
    </source>
</reference>
<organism evidence="2 3">
    <name type="scientific">Trypanosoma cruzi marinkellei</name>
    <dbReference type="NCBI Taxonomy" id="85056"/>
    <lineage>
        <taxon>Eukaryota</taxon>
        <taxon>Discoba</taxon>
        <taxon>Euglenozoa</taxon>
        <taxon>Kinetoplastea</taxon>
        <taxon>Metakinetoplastina</taxon>
        <taxon>Trypanosomatida</taxon>
        <taxon>Trypanosomatidae</taxon>
        <taxon>Trypanosoma</taxon>
        <taxon>Schizotrypanum</taxon>
    </lineage>
</organism>
<keyword evidence="1" id="KW-0472">Membrane</keyword>
<keyword evidence="1" id="KW-1133">Transmembrane helix</keyword>
<gene>
    <name evidence="2" type="ORF">MOQ_008664</name>
</gene>
<proteinExistence type="predicted"/>
<keyword evidence="1" id="KW-0812">Transmembrane</keyword>
<name>K2MKD9_TRYCR</name>
<dbReference type="EMBL" id="AHKC01017678">
    <property type="protein sequence ID" value="EKF27605.1"/>
    <property type="molecule type" value="Genomic_DNA"/>
</dbReference>